<accession>A0A3M7Q007</accession>
<feature type="transmembrane region" description="Helical" evidence="3">
    <location>
        <begin position="394"/>
        <end position="417"/>
    </location>
</feature>
<dbReference type="EMBL" id="REGN01007952">
    <property type="protein sequence ID" value="RNA04806.1"/>
    <property type="molecule type" value="Genomic_DNA"/>
</dbReference>
<dbReference type="InterPro" id="IPR020846">
    <property type="entry name" value="MFS_dom"/>
</dbReference>
<keyword evidence="3" id="KW-1133">Transmembrane helix</keyword>
<dbReference type="Proteomes" id="UP000276133">
    <property type="component" value="Unassembled WGS sequence"/>
</dbReference>
<feature type="transmembrane region" description="Helical" evidence="3">
    <location>
        <begin position="429"/>
        <end position="449"/>
    </location>
</feature>
<feature type="transmembrane region" description="Helical" evidence="3">
    <location>
        <begin position="455"/>
        <end position="475"/>
    </location>
</feature>
<feature type="transmembrane region" description="Helical" evidence="3">
    <location>
        <begin position="159"/>
        <end position="180"/>
    </location>
</feature>
<dbReference type="AlphaFoldDB" id="A0A3M7Q007"/>
<feature type="transmembrane region" description="Helical" evidence="3">
    <location>
        <begin position="331"/>
        <end position="350"/>
    </location>
</feature>
<dbReference type="OrthoDB" id="410267at2759"/>
<keyword evidence="3" id="KW-0472">Membrane</keyword>
<comment type="subcellular location">
    <subcellularLocation>
        <location evidence="1">Membrane</location>
        <topology evidence="1">Multi-pass membrane protein</topology>
    </subcellularLocation>
</comment>
<evidence type="ECO:0000256" key="1">
    <source>
        <dbReference type="ARBA" id="ARBA00004141"/>
    </source>
</evidence>
<organism evidence="5 6">
    <name type="scientific">Brachionus plicatilis</name>
    <name type="common">Marine rotifer</name>
    <name type="synonym">Brachionus muelleri</name>
    <dbReference type="NCBI Taxonomy" id="10195"/>
    <lineage>
        <taxon>Eukaryota</taxon>
        <taxon>Metazoa</taxon>
        <taxon>Spiralia</taxon>
        <taxon>Gnathifera</taxon>
        <taxon>Rotifera</taxon>
        <taxon>Eurotatoria</taxon>
        <taxon>Monogononta</taxon>
        <taxon>Pseudotrocha</taxon>
        <taxon>Ploima</taxon>
        <taxon>Brachionidae</taxon>
        <taxon>Brachionus</taxon>
    </lineage>
</organism>
<dbReference type="SUPFAM" id="SSF103473">
    <property type="entry name" value="MFS general substrate transporter"/>
    <property type="match status" value="1"/>
</dbReference>
<dbReference type="GO" id="GO:0016020">
    <property type="term" value="C:membrane"/>
    <property type="evidence" value="ECO:0007669"/>
    <property type="project" value="UniProtKB-SubCell"/>
</dbReference>
<evidence type="ECO:0000259" key="4">
    <source>
        <dbReference type="PROSITE" id="PS50850"/>
    </source>
</evidence>
<feature type="transmembrane region" description="Helical" evidence="3">
    <location>
        <begin position="71"/>
        <end position="91"/>
    </location>
</feature>
<name>A0A3M7Q007_BRAPC</name>
<dbReference type="PANTHER" id="PTHR11360">
    <property type="entry name" value="MONOCARBOXYLATE TRANSPORTER"/>
    <property type="match status" value="1"/>
</dbReference>
<protein>
    <submittedName>
        <fullName evidence="5">Monocarboxylate transporter 2</fullName>
    </submittedName>
</protein>
<feature type="transmembrane region" description="Helical" evidence="3">
    <location>
        <begin position="295"/>
        <end position="319"/>
    </location>
</feature>
<dbReference type="CDD" id="cd17352">
    <property type="entry name" value="MFS_MCT_SLC16"/>
    <property type="match status" value="1"/>
</dbReference>
<dbReference type="Pfam" id="PF07690">
    <property type="entry name" value="MFS_1"/>
    <property type="match status" value="1"/>
</dbReference>
<feature type="transmembrane region" description="Helical" evidence="3">
    <location>
        <begin position="124"/>
        <end position="147"/>
    </location>
</feature>
<dbReference type="PANTHER" id="PTHR11360:SF286">
    <property type="entry name" value="GH22266P"/>
    <property type="match status" value="1"/>
</dbReference>
<dbReference type="GO" id="GO:0008028">
    <property type="term" value="F:monocarboxylic acid transmembrane transporter activity"/>
    <property type="evidence" value="ECO:0007669"/>
    <property type="project" value="TreeGrafter"/>
</dbReference>
<evidence type="ECO:0000313" key="5">
    <source>
        <dbReference type="EMBL" id="RNA04806.1"/>
    </source>
</evidence>
<keyword evidence="3" id="KW-0812">Transmembrane</keyword>
<dbReference type="PROSITE" id="PS50850">
    <property type="entry name" value="MFS"/>
    <property type="match status" value="1"/>
</dbReference>
<dbReference type="InterPro" id="IPR036259">
    <property type="entry name" value="MFS_trans_sf"/>
</dbReference>
<sequence>MTVGSDKSSHKKPLEAVEEKRNPPPDGGYGWVILAASFLVSFIIDGVMYSFGLILSEIKKTTNTPDSQGNLLSSFNTGFLFCSGPIVAGLANQFGCRAVIIGGAIVTSFCYMLTVFSPSIYLMMVFYGVIGGVSTGCTYISSLIIIAEYFDKKRGVATGITMAGSGVGSFVFAPFLSWLIKKNDWKFTMSICASIILQSAVCGALLRPLNPSMSSSRKAKNVELKSLNHPNKQMSVDDETFEKDRVIQTYIGSVCSLNAPDQDLKLPFHQRNSFLRMTIGILKEMSDFRLLKENFGFLLITLSNFFLFTGYFTPFLYISDVAQEHGIDEESAAFLLSIIGIVNIPARMLYGIIADRQFISATNLNSFAVALATVPLLFYFVLKKTYLTQVIFVSVWAVGIAGMNSLTTMYLCELVGLKKFSNATGIINLFRGFGCFLGPFLGGEVARFFGKANCFFYSALCFIVGMVLASLVSFITMCKPAKKREDINETNETTIKTLGDNSEINKNLLSNND</sequence>
<feature type="transmembrane region" description="Helical" evidence="3">
    <location>
        <begin position="29"/>
        <end position="51"/>
    </location>
</feature>
<reference evidence="5 6" key="1">
    <citation type="journal article" date="2018" name="Sci. Rep.">
        <title>Genomic signatures of local adaptation to the degree of environmental predictability in rotifers.</title>
        <authorList>
            <person name="Franch-Gras L."/>
            <person name="Hahn C."/>
            <person name="Garcia-Roger E.M."/>
            <person name="Carmona M.J."/>
            <person name="Serra M."/>
            <person name="Gomez A."/>
        </authorList>
    </citation>
    <scope>NUCLEOTIDE SEQUENCE [LARGE SCALE GENOMIC DNA]</scope>
    <source>
        <strain evidence="5">HYR1</strain>
    </source>
</reference>
<gene>
    <name evidence="5" type="ORF">BpHYR1_043127</name>
</gene>
<evidence type="ECO:0000256" key="3">
    <source>
        <dbReference type="SAM" id="Phobius"/>
    </source>
</evidence>
<feature type="domain" description="Major facilitator superfamily (MFS) profile" evidence="4">
    <location>
        <begin position="30"/>
        <end position="477"/>
    </location>
</feature>
<dbReference type="InterPro" id="IPR011701">
    <property type="entry name" value="MFS"/>
</dbReference>
<evidence type="ECO:0000313" key="6">
    <source>
        <dbReference type="Proteomes" id="UP000276133"/>
    </source>
</evidence>
<feature type="region of interest" description="Disordered" evidence="2">
    <location>
        <begin position="1"/>
        <end position="22"/>
    </location>
</feature>
<feature type="transmembrane region" description="Helical" evidence="3">
    <location>
        <begin position="362"/>
        <end position="382"/>
    </location>
</feature>
<comment type="caution">
    <text evidence="5">The sequence shown here is derived from an EMBL/GenBank/DDBJ whole genome shotgun (WGS) entry which is preliminary data.</text>
</comment>
<evidence type="ECO:0000256" key="2">
    <source>
        <dbReference type="SAM" id="MobiDB-lite"/>
    </source>
</evidence>
<feature type="compositionally biased region" description="Basic and acidic residues" evidence="2">
    <location>
        <begin position="12"/>
        <end position="22"/>
    </location>
</feature>
<dbReference type="InterPro" id="IPR050327">
    <property type="entry name" value="Proton-linked_MCT"/>
</dbReference>
<keyword evidence="6" id="KW-1185">Reference proteome</keyword>
<proteinExistence type="predicted"/>
<dbReference type="Gene3D" id="1.20.1250.20">
    <property type="entry name" value="MFS general substrate transporter like domains"/>
    <property type="match status" value="1"/>
</dbReference>
<feature type="transmembrane region" description="Helical" evidence="3">
    <location>
        <begin position="98"/>
        <end position="118"/>
    </location>
</feature>